<protein>
    <submittedName>
        <fullName evidence="3">21232_t:CDS:1</fullName>
    </submittedName>
</protein>
<proteinExistence type="predicted"/>
<keyword evidence="2" id="KW-1133">Transmembrane helix</keyword>
<feature type="non-terminal residue" evidence="3">
    <location>
        <position position="335"/>
    </location>
</feature>
<feature type="compositionally biased region" description="Polar residues" evidence="1">
    <location>
        <begin position="131"/>
        <end position="185"/>
    </location>
</feature>
<evidence type="ECO:0000256" key="1">
    <source>
        <dbReference type="SAM" id="MobiDB-lite"/>
    </source>
</evidence>
<keyword evidence="2" id="KW-0472">Membrane</keyword>
<feature type="region of interest" description="Disordered" evidence="1">
    <location>
        <begin position="1"/>
        <end position="38"/>
    </location>
</feature>
<accession>A0A9N9JSA7</accession>
<keyword evidence="4" id="KW-1185">Reference proteome</keyword>
<gene>
    <name evidence="3" type="ORF">DERYTH_LOCUS21936</name>
</gene>
<name>A0A9N9JSA7_9GLOM</name>
<dbReference type="EMBL" id="CAJVPY010029073">
    <property type="protein sequence ID" value="CAG8793711.1"/>
    <property type="molecule type" value="Genomic_DNA"/>
</dbReference>
<feature type="transmembrane region" description="Helical" evidence="2">
    <location>
        <begin position="230"/>
        <end position="253"/>
    </location>
</feature>
<feature type="transmembrane region" description="Helical" evidence="2">
    <location>
        <begin position="306"/>
        <end position="323"/>
    </location>
</feature>
<evidence type="ECO:0000313" key="4">
    <source>
        <dbReference type="Proteomes" id="UP000789405"/>
    </source>
</evidence>
<dbReference type="Proteomes" id="UP000789405">
    <property type="component" value="Unassembled WGS sequence"/>
</dbReference>
<sequence length="335" mass="36662">MAGQNQNINLSTTDDPQKNHPQNTQDTQLNPLQNPQDTPLYTSHNVWANNPQLTYTPSHEQYGQYNTQYQQPQQQLNAYDNNQFYQPTGAVIQQIHLMGIMVIPVLITGAGTNTYSNAYSNVDNATNTYSTGPGTNTYSTGPGINTYSTGPGTNAYNTGPETNAYSNTGGNENTYNSSTLTNSEPIENKEDNNVSVNLASAVNPGIETSDPSKLQPIDEEKKHIPSGKRFFFRLSILISSAGALAFIIGAPLISKRDPLGDANHYAVIFLYIVSGLSIILSLYFLGNYCTRRWGKAQKIPRLSLHLLDFIFAAAFGVLMVFLIKDYTCPIGGLNG</sequence>
<evidence type="ECO:0000313" key="3">
    <source>
        <dbReference type="EMBL" id="CAG8793711.1"/>
    </source>
</evidence>
<comment type="caution">
    <text evidence="3">The sequence shown here is derived from an EMBL/GenBank/DDBJ whole genome shotgun (WGS) entry which is preliminary data.</text>
</comment>
<feature type="transmembrane region" description="Helical" evidence="2">
    <location>
        <begin position="265"/>
        <end position="285"/>
    </location>
</feature>
<evidence type="ECO:0000256" key="2">
    <source>
        <dbReference type="SAM" id="Phobius"/>
    </source>
</evidence>
<reference evidence="3" key="1">
    <citation type="submission" date="2021-06" db="EMBL/GenBank/DDBJ databases">
        <authorList>
            <person name="Kallberg Y."/>
            <person name="Tangrot J."/>
            <person name="Rosling A."/>
        </authorList>
    </citation>
    <scope>NUCLEOTIDE SEQUENCE</scope>
    <source>
        <strain evidence="3">MA453B</strain>
    </source>
</reference>
<organism evidence="3 4">
    <name type="scientific">Dentiscutata erythropus</name>
    <dbReference type="NCBI Taxonomy" id="1348616"/>
    <lineage>
        <taxon>Eukaryota</taxon>
        <taxon>Fungi</taxon>
        <taxon>Fungi incertae sedis</taxon>
        <taxon>Mucoromycota</taxon>
        <taxon>Glomeromycotina</taxon>
        <taxon>Glomeromycetes</taxon>
        <taxon>Diversisporales</taxon>
        <taxon>Gigasporaceae</taxon>
        <taxon>Dentiscutata</taxon>
    </lineage>
</organism>
<dbReference type="OrthoDB" id="3253553at2759"/>
<dbReference type="AlphaFoldDB" id="A0A9N9JSA7"/>
<keyword evidence="2" id="KW-0812">Transmembrane</keyword>
<feature type="region of interest" description="Disordered" evidence="1">
    <location>
        <begin position="131"/>
        <end position="188"/>
    </location>
</feature>